<protein>
    <submittedName>
        <fullName evidence="1">Uncharacterized protein</fullName>
    </submittedName>
</protein>
<evidence type="ECO:0000313" key="1">
    <source>
        <dbReference type="EMBL" id="OLP06989.1"/>
    </source>
</evidence>
<proteinExistence type="predicted"/>
<gene>
    <name evidence="1" type="ORF">BLL52_1736</name>
</gene>
<organism evidence="1 2">
    <name type="scientific">Rhodoferax antarcticus ANT.BR</name>
    <dbReference type="NCBI Taxonomy" id="1111071"/>
    <lineage>
        <taxon>Bacteria</taxon>
        <taxon>Pseudomonadati</taxon>
        <taxon>Pseudomonadota</taxon>
        <taxon>Betaproteobacteria</taxon>
        <taxon>Burkholderiales</taxon>
        <taxon>Comamonadaceae</taxon>
        <taxon>Rhodoferax</taxon>
    </lineage>
</organism>
<accession>A0A1Q8YGD2</accession>
<evidence type="ECO:0000313" key="2">
    <source>
        <dbReference type="Proteomes" id="UP000185911"/>
    </source>
</evidence>
<dbReference type="EMBL" id="MSYM01000011">
    <property type="protein sequence ID" value="OLP06989.1"/>
    <property type="molecule type" value="Genomic_DNA"/>
</dbReference>
<dbReference type="AlphaFoldDB" id="A0A1Q8YGD2"/>
<comment type="caution">
    <text evidence="1">The sequence shown here is derived from an EMBL/GenBank/DDBJ whole genome shotgun (WGS) entry which is preliminary data.</text>
</comment>
<reference evidence="1 2" key="1">
    <citation type="submission" date="2017-01" db="EMBL/GenBank/DDBJ databases">
        <title>Genome sequence of Rhodoferax antarcticus ANT.BR, a psychrophilic purple nonsulfur bacterium from an Antarctic microbial mat.</title>
        <authorList>
            <person name="Baker J."/>
            <person name="Riester C."/>
            <person name="Skinner B."/>
            <person name="Newell A."/>
            <person name="Swingley W."/>
            <person name="Madigan M."/>
            <person name="Jung D."/>
            <person name="Asao M."/>
            <person name="Chen M."/>
            <person name="Loughlin P."/>
            <person name="Pan H."/>
            <person name="Lin S."/>
            <person name="Li N."/>
            <person name="Shaw J."/>
            <person name="Prado M."/>
            <person name="Sherman C."/>
            <person name="Li X."/>
            <person name="Tang J."/>
            <person name="Blankenship R."/>
            <person name="Zhao T."/>
            <person name="Touchman J."/>
            <person name="Sattley M."/>
        </authorList>
    </citation>
    <scope>NUCLEOTIDE SEQUENCE [LARGE SCALE GENOMIC DNA]</scope>
    <source>
        <strain evidence="1 2">ANT.BR</strain>
    </source>
</reference>
<sequence length="54" mass="6148">MLYSFRVLTPWFEFNKLGLPGVNDSFDNIRTESESANKCVGADRVEPSAAPWKR</sequence>
<name>A0A1Q8YGD2_9BURK</name>
<keyword evidence="2" id="KW-1185">Reference proteome</keyword>
<dbReference type="Proteomes" id="UP000185911">
    <property type="component" value="Unassembled WGS sequence"/>
</dbReference>